<feature type="coiled-coil region" evidence="1">
    <location>
        <begin position="154"/>
        <end position="184"/>
    </location>
</feature>
<name>A0A7J7KWT4_9MAGN</name>
<dbReference type="EMBL" id="JACGCM010002827">
    <property type="protein sequence ID" value="KAF6134845.1"/>
    <property type="molecule type" value="Genomic_DNA"/>
</dbReference>
<protein>
    <submittedName>
        <fullName evidence="2">Uncharacterized protein</fullName>
    </submittedName>
</protein>
<evidence type="ECO:0000256" key="1">
    <source>
        <dbReference type="SAM" id="Coils"/>
    </source>
</evidence>
<comment type="caution">
    <text evidence="2">The sequence shown here is derived from an EMBL/GenBank/DDBJ whole genome shotgun (WGS) entry which is preliminary data.</text>
</comment>
<dbReference type="Proteomes" id="UP000541444">
    <property type="component" value="Unassembled WGS sequence"/>
</dbReference>
<keyword evidence="3" id="KW-1185">Reference proteome</keyword>
<feature type="non-terminal residue" evidence="2">
    <location>
        <position position="1"/>
    </location>
</feature>
<proteinExistence type="predicted"/>
<accession>A0A7J7KWT4</accession>
<organism evidence="2 3">
    <name type="scientific">Kingdonia uniflora</name>
    <dbReference type="NCBI Taxonomy" id="39325"/>
    <lineage>
        <taxon>Eukaryota</taxon>
        <taxon>Viridiplantae</taxon>
        <taxon>Streptophyta</taxon>
        <taxon>Embryophyta</taxon>
        <taxon>Tracheophyta</taxon>
        <taxon>Spermatophyta</taxon>
        <taxon>Magnoliopsida</taxon>
        <taxon>Ranunculales</taxon>
        <taxon>Circaeasteraceae</taxon>
        <taxon>Kingdonia</taxon>
    </lineage>
</organism>
<evidence type="ECO:0000313" key="2">
    <source>
        <dbReference type="EMBL" id="KAF6134845.1"/>
    </source>
</evidence>
<dbReference type="AlphaFoldDB" id="A0A7J7KWT4"/>
<sequence length="191" mass="22236">VQPYYQNRVVWQFNQEQGIPGKRLITVILNLWSAESTRKFNPKYEWVDFFSGQKWKDFVLKKADRGQRVREGPLVCTEGYLEWFASVSWTMICPIVIDLAADDDAGVHQRKDATVNEHGDTPVRHSHDVADQYDASHHEHFSRSPNINLNDQQITVVNDQLQKLKEDKEKESEANINLRDALKEKVSHTYL</sequence>
<keyword evidence="1" id="KW-0175">Coiled coil</keyword>
<gene>
    <name evidence="2" type="ORF">GIB67_002246</name>
</gene>
<reference evidence="2 3" key="1">
    <citation type="journal article" date="2020" name="IScience">
        <title>Genome Sequencing of the Endangered Kingdonia uniflora (Circaeasteraceae, Ranunculales) Reveals Potential Mechanisms of Evolutionary Specialization.</title>
        <authorList>
            <person name="Sun Y."/>
            <person name="Deng T."/>
            <person name="Zhang A."/>
            <person name="Moore M.J."/>
            <person name="Landis J.B."/>
            <person name="Lin N."/>
            <person name="Zhang H."/>
            <person name="Zhang X."/>
            <person name="Huang J."/>
            <person name="Zhang X."/>
            <person name="Sun H."/>
            <person name="Wang H."/>
        </authorList>
    </citation>
    <scope>NUCLEOTIDE SEQUENCE [LARGE SCALE GENOMIC DNA]</scope>
    <source>
        <strain evidence="2">TB1705</strain>
        <tissue evidence="2">Leaf</tissue>
    </source>
</reference>
<evidence type="ECO:0000313" key="3">
    <source>
        <dbReference type="Proteomes" id="UP000541444"/>
    </source>
</evidence>